<evidence type="ECO:0000313" key="1">
    <source>
        <dbReference type="EMBL" id="MQS76867.1"/>
    </source>
</evidence>
<protein>
    <submittedName>
        <fullName evidence="1">Uncharacterized protein</fullName>
    </submittedName>
</protein>
<gene>
    <name evidence="2" type="ORF">FHL05_09420</name>
    <name evidence="1" type="ORF">FHL06_10985</name>
</gene>
<evidence type="ECO:0000313" key="2">
    <source>
        <dbReference type="EMBL" id="MQS98099.1"/>
    </source>
</evidence>
<dbReference type="InterPro" id="IPR014718">
    <property type="entry name" value="GH-type_carb-bd"/>
</dbReference>
<reference evidence="3 4" key="1">
    <citation type="journal article" date="2019" name="Syst. Appl. Microbiol.">
        <title>Polyphasic characterization of two novel Lactobacillus spp. isolated from blown salami packages: Description of Lactobacillus halodurans sp. nov. and Lactobacillus salsicarnum sp. nov.</title>
        <authorList>
            <person name="Schuster J.A."/>
            <person name="Klingl A."/>
            <person name="Vogel R.F."/>
            <person name="Ehrmann M.A."/>
        </authorList>
    </citation>
    <scope>NUCLEOTIDE SEQUENCE [LARGE SCALE GENOMIC DNA]</scope>
    <source>
        <strain evidence="2 3">TMW 1.1920</strain>
        <strain evidence="1 4">TMW 1.2172</strain>
    </source>
</reference>
<comment type="caution">
    <text evidence="1">The sequence shown here is derived from an EMBL/GenBank/DDBJ whole genome shotgun (WGS) entry which is preliminary data.</text>
</comment>
<dbReference type="Proteomes" id="UP000414364">
    <property type="component" value="Unassembled WGS sequence"/>
</dbReference>
<dbReference type="OrthoDB" id="146552at2"/>
<sequence>MIIWDAIFDKISLKMQDMFSQPPPGKEIVDTYECFQFSSGLLANGTPGLDDHYELHGEIPNSGDICSRFINSEGKIANENIN</sequence>
<keyword evidence="3" id="KW-1185">Reference proteome</keyword>
<dbReference type="AlphaFoldDB" id="A0A5P0ZRJ5"/>
<evidence type="ECO:0000313" key="4">
    <source>
        <dbReference type="Proteomes" id="UP000414364"/>
    </source>
</evidence>
<dbReference type="Gene3D" id="2.70.98.10">
    <property type="match status" value="1"/>
</dbReference>
<dbReference type="GO" id="GO:0030246">
    <property type="term" value="F:carbohydrate binding"/>
    <property type="evidence" value="ECO:0007669"/>
    <property type="project" value="InterPro"/>
</dbReference>
<dbReference type="RefSeq" id="WP_153386545.1">
    <property type="nucleotide sequence ID" value="NZ_VDFO01000036.1"/>
</dbReference>
<proteinExistence type="predicted"/>
<accession>A0A5P0ZRJ5</accession>
<name>A0A5P0ZRJ5_9LACO</name>
<evidence type="ECO:0000313" key="3">
    <source>
        <dbReference type="Proteomes" id="UP000371423"/>
    </source>
</evidence>
<organism evidence="1 4">
    <name type="scientific">Companilactobacillus halodurans</name>
    <dbReference type="NCBI Taxonomy" id="2584183"/>
    <lineage>
        <taxon>Bacteria</taxon>
        <taxon>Bacillati</taxon>
        <taxon>Bacillota</taxon>
        <taxon>Bacilli</taxon>
        <taxon>Lactobacillales</taxon>
        <taxon>Lactobacillaceae</taxon>
        <taxon>Companilactobacillus</taxon>
    </lineage>
</organism>
<dbReference type="EMBL" id="VDFP01000029">
    <property type="protein sequence ID" value="MQS76867.1"/>
    <property type="molecule type" value="Genomic_DNA"/>
</dbReference>
<dbReference type="EMBL" id="VDFO01000036">
    <property type="protein sequence ID" value="MQS98099.1"/>
    <property type="molecule type" value="Genomic_DNA"/>
</dbReference>
<dbReference type="Proteomes" id="UP000371423">
    <property type="component" value="Unassembled WGS sequence"/>
</dbReference>